<reference evidence="1 2" key="1">
    <citation type="submission" date="2020-08" db="EMBL/GenBank/DDBJ databases">
        <title>Cohnella phylogeny.</title>
        <authorList>
            <person name="Dunlap C."/>
        </authorList>
    </citation>
    <scope>NUCLEOTIDE SEQUENCE [LARGE SCALE GENOMIC DNA]</scope>
    <source>
        <strain evidence="1 2">DSM 25239</strain>
    </source>
</reference>
<dbReference type="Proteomes" id="UP000553776">
    <property type="component" value="Unassembled WGS sequence"/>
</dbReference>
<gene>
    <name evidence="1" type="ORF">H7B90_12340</name>
</gene>
<evidence type="ECO:0000313" key="2">
    <source>
        <dbReference type="Proteomes" id="UP000553776"/>
    </source>
</evidence>
<organism evidence="1 2">
    <name type="scientific">Cohnella xylanilytica</name>
    <dbReference type="NCBI Taxonomy" id="557555"/>
    <lineage>
        <taxon>Bacteria</taxon>
        <taxon>Bacillati</taxon>
        <taxon>Bacillota</taxon>
        <taxon>Bacilli</taxon>
        <taxon>Bacillales</taxon>
        <taxon>Paenibacillaceae</taxon>
        <taxon>Cohnella</taxon>
    </lineage>
</organism>
<accession>A0A841U248</accession>
<comment type="caution">
    <text evidence="1">The sequence shown here is derived from an EMBL/GenBank/DDBJ whole genome shotgun (WGS) entry which is preliminary data.</text>
</comment>
<protein>
    <recommendedName>
        <fullName evidence="3">Flagellar protein FliT</fullName>
    </recommendedName>
</protein>
<dbReference type="AlphaFoldDB" id="A0A841U248"/>
<proteinExistence type="predicted"/>
<evidence type="ECO:0000313" key="1">
    <source>
        <dbReference type="EMBL" id="MBB6692191.1"/>
    </source>
</evidence>
<dbReference type="EMBL" id="JACJVR010000050">
    <property type="protein sequence ID" value="MBB6692191.1"/>
    <property type="molecule type" value="Genomic_DNA"/>
</dbReference>
<dbReference type="RefSeq" id="WP_185136184.1">
    <property type="nucleotide sequence ID" value="NZ_JACJVR010000050.1"/>
</dbReference>
<sequence>MVDLLDENPEIAQREREAIQQLAPYEEELIARMEALKREALFGLRRLEESRKQRDAYSDDYGTVEGFMFDKRR</sequence>
<keyword evidence="2" id="KW-1185">Reference proteome</keyword>
<evidence type="ECO:0008006" key="3">
    <source>
        <dbReference type="Google" id="ProtNLM"/>
    </source>
</evidence>
<name>A0A841U248_9BACL</name>